<organism evidence="8 9">
    <name type="scientific">Polymorphospora rubra</name>
    <dbReference type="NCBI Taxonomy" id="338584"/>
    <lineage>
        <taxon>Bacteria</taxon>
        <taxon>Bacillati</taxon>
        <taxon>Actinomycetota</taxon>
        <taxon>Actinomycetes</taxon>
        <taxon>Micromonosporales</taxon>
        <taxon>Micromonosporaceae</taxon>
        <taxon>Polymorphospora</taxon>
    </lineage>
</organism>
<evidence type="ECO:0000313" key="9">
    <source>
        <dbReference type="Proteomes" id="UP000680866"/>
    </source>
</evidence>
<dbReference type="Pfam" id="PF05425">
    <property type="entry name" value="CopD"/>
    <property type="match status" value="1"/>
</dbReference>
<dbReference type="Proteomes" id="UP000680866">
    <property type="component" value="Chromosome"/>
</dbReference>
<evidence type="ECO:0000256" key="5">
    <source>
        <dbReference type="ARBA" id="ARBA00023136"/>
    </source>
</evidence>
<dbReference type="PANTHER" id="PTHR34820">
    <property type="entry name" value="INNER MEMBRANE PROTEIN YEBZ"/>
    <property type="match status" value="1"/>
</dbReference>
<name>A0A810NBH6_9ACTN</name>
<dbReference type="InterPro" id="IPR019108">
    <property type="entry name" value="Caa3_assmbl_CtaG-rel"/>
</dbReference>
<feature type="transmembrane region" description="Helical" evidence="6">
    <location>
        <begin position="323"/>
        <end position="342"/>
    </location>
</feature>
<keyword evidence="9" id="KW-1185">Reference proteome</keyword>
<keyword evidence="5 6" id="KW-0472">Membrane</keyword>
<dbReference type="EMBL" id="AP023359">
    <property type="protein sequence ID" value="BCJ68685.1"/>
    <property type="molecule type" value="Genomic_DNA"/>
</dbReference>
<protein>
    <recommendedName>
        <fullName evidence="7">Copper resistance protein D domain-containing protein</fullName>
    </recommendedName>
</protein>
<keyword evidence="4 6" id="KW-1133">Transmembrane helix</keyword>
<feature type="transmembrane region" description="Helical" evidence="6">
    <location>
        <begin position="415"/>
        <end position="436"/>
    </location>
</feature>
<feature type="transmembrane region" description="Helical" evidence="6">
    <location>
        <begin position="25"/>
        <end position="48"/>
    </location>
</feature>
<dbReference type="KEGG" id="pry:Prubr_57060"/>
<evidence type="ECO:0000256" key="3">
    <source>
        <dbReference type="ARBA" id="ARBA00022692"/>
    </source>
</evidence>
<feature type="transmembrane region" description="Helical" evidence="6">
    <location>
        <begin position="383"/>
        <end position="403"/>
    </location>
</feature>
<comment type="subcellular location">
    <subcellularLocation>
        <location evidence="1">Cell membrane</location>
        <topology evidence="1">Multi-pass membrane protein</topology>
    </subcellularLocation>
</comment>
<dbReference type="InterPro" id="IPR032694">
    <property type="entry name" value="CopC/D"/>
</dbReference>
<feature type="domain" description="Copper resistance protein D" evidence="7">
    <location>
        <begin position="245"/>
        <end position="341"/>
    </location>
</feature>
<dbReference type="InterPro" id="IPR008457">
    <property type="entry name" value="Cu-R_CopD_dom"/>
</dbReference>
<sequence length="488" mass="49786">MTTELAPPRPDLAPAPAGSGRRWPIVLAGGTAALAALLLLLGYGGAVVDEALPGLPYPGPLTAWGLPVARLGTQVSAVATIGLLLAAVVLSPRSDGGLSAIGYRRLRLAGWTALAWCLCTVASLCLTLSDLLGQPVSRAVSTTSLINFATSVDLGKALAVSAALAGTVFALGRIGLRPAGATVALAVAVLAVVPPVFTGHAAAASDHQLAVSSLLLHVVPVTLWAGGLLALALAGRSRSADLPVAVRRFSPLAAWCVTAVALSGLLSAGVRLAGPGDVFGTRYGQIVVLKTLLLLALVAAGWWQRRAALPALDRGDRRTFARVALVEVLLFGAAMGAAVALGRTPTPTGDVPEEDLATALLGFPMPAELTAGRLIGQWLPDPLFITFAAAAAGLYVAGVWKLHRRGDAWPVARTAAFLAGCAVIVAATSSGLARYAPVLFSMHMTQHLLLTMVAPILLVLAGPVTLALRALPPSVDPAWPGPASGWCR</sequence>
<keyword evidence="2" id="KW-1003">Cell membrane</keyword>
<feature type="transmembrane region" description="Helical" evidence="6">
    <location>
        <begin position="68"/>
        <end position="90"/>
    </location>
</feature>
<dbReference type="PANTHER" id="PTHR34820:SF4">
    <property type="entry name" value="INNER MEMBRANE PROTEIN YEBZ"/>
    <property type="match status" value="1"/>
</dbReference>
<feature type="transmembrane region" description="Helical" evidence="6">
    <location>
        <begin position="252"/>
        <end position="270"/>
    </location>
</feature>
<gene>
    <name evidence="8" type="ORF">Prubr_57060</name>
</gene>
<keyword evidence="3 6" id="KW-0812">Transmembrane</keyword>
<feature type="transmembrane region" description="Helical" evidence="6">
    <location>
        <begin position="111"/>
        <end position="134"/>
    </location>
</feature>
<dbReference type="AlphaFoldDB" id="A0A810NBH6"/>
<evidence type="ECO:0000256" key="6">
    <source>
        <dbReference type="SAM" id="Phobius"/>
    </source>
</evidence>
<dbReference type="GO" id="GO:0005886">
    <property type="term" value="C:plasma membrane"/>
    <property type="evidence" value="ECO:0007669"/>
    <property type="project" value="UniProtKB-SubCell"/>
</dbReference>
<dbReference type="Pfam" id="PF09678">
    <property type="entry name" value="Caa3_CtaG"/>
    <property type="match status" value="1"/>
</dbReference>
<feature type="transmembrane region" description="Helical" evidence="6">
    <location>
        <begin position="448"/>
        <end position="468"/>
    </location>
</feature>
<accession>A0A810NBH6</accession>
<feature type="transmembrane region" description="Helical" evidence="6">
    <location>
        <begin position="154"/>
        <end position="172"/>
    </location>
</feature>
<evidence type="ECO:0000313" key="8">
    <source>
        <dbReference type="EMBL" id="BCJ68685.1"/>
    </source>
</evidence>
<proteinExistence type="predicted"/>
<reference evidence="8" key="1">
    <citation type="submission" date="2020-08" db="EMBL/GenBank/DDBJ databases">
        <title>Whole genome shotgun sequence of Polymorphospora rubra NBRC 101157.</title>
        <authorList>
            <person name="Komaki H."/>
            <person name="Tamura T."/>
        </authorList>
    </citation>
    <scope>NUCLEOTIDE SEQUENCE</scope>
    <source>
        <strain evidence="8">NBRC 101157</strain>
    </source>
</reference>
<feature type="transmembrane region" description="Helical" evidence="6">
    <location>
        <begin position="282"/>
        <end position="303"/>
    </location>
</feature>
<dbReference type="GO" id="GO:0006825">
    <property type="term" value="P:copper ion transport"/>
    <property type="evidence" value="ECO:0007669"/>
    <property type="project" value="InterPro"/>
</dbReference>
<evidence type="ECO:0000256" key="4">
    <source>
        <dbReference type="ARBA" id="ARBA00022989"/>
    </source>
</evidence>
<evidence type="ECO:0000256" key="1">
    <source>
        <dbReference type="ARBA" id="ARBA00004651"/>
    </source>
</evidence>
<evidence type="ECO:0000256" key="2">
    <source>
        <dbReference type="ARBA" id="ARBA00022475"/>
    </source>
</evidence>
<feature type="transmembrane region" description="Helical" evidence="6">
    <location>
        <begin position="179"/>
        <end position="197"/>
    </location>
</feature>
<evidence type="ECO:0000259" key="7">
    <source>
        <dbReference type="Pfam" id="PF05425"/>
    </source>
</evidence>
<feature type="transmembrane region" description="Helical" evidence="6">
    <location>
        <begin position="209"/>
        <end position="231"/>
    </location>
</feature>